<evidence type="ECO:0000313" key="2">
    <source>
        <dbReference type="Proteomes" id="UP000754750"/>
    </source>
</evidence>
<dbReference type="Gene3D" id="3.30.450.150">
    <property type="entry name" value="Haem-degrading domain"/>
    <property type="match status" value="1"/>
</dbReference>
<dbReference type="EMBL" id="SVNY01000002">
    <property type="protein sequence ID" value="MBE6832691.1"/>
    <property type="molecule type" value="Genomic_DNA"/>
</dbReference>
<reference evidence="1" key="1">
    <citation type="submission" date="2019-04" db="EMBL/GenBank/DDBJ databases">
        <title>Evolution of Biomass-Degrading Anaerobic Consortia Revealed by Metagenomics.</title>
        <authorList>
            <person name="Peng X."/>
        </authorList>
    </citation>
    <scope>NUCLEOTIDE SEQUENCE</scope>
    <source>
        <strain evidence="1">SIG551</strain>
    </source>
</reference>
<protein>
    <submittedName>
        <fullName evidence="1">Heme-binding protein</fullName>
    </submittedName>
</protein>
<dbReference type="RefSeq" id="WP_020073326.1">
    <property type="nucleotide sequence ID" value="NZ_JBKWRC010000001.1"/>
</dbReference>
<dbReference type="InterPro" id="IPR038084">
    <property type="entry name" value="PduO/GlcC-like_sf"/>
</dbReference>
<evidence type="ECO:0000313" key="1">
    <source>
        <dbReference type="EMBL" id="MBE6832691.1"/>
    </source>
</evidence>
<dbReference type="Proteomes" id="UP000754750">
    <property type="component" value="Unassembled WGS sequence"/>
</dbReference>
<dbReference type="AlphaFoldDB" id="A0A928KTL4"/>
<sequence length="159" mass="16850">MLHEEVKEEILRQLAEYGERGISLDLAERMTKAAREKAKEVGVPISAAVVDAGGNRILHLRMDGALLISVDAAFSKAYTSASLETPTGSLHERTVPDGALYGLHTMFGGRYCVFGGGLPLFRAGRLAGAVGISGGTVEEDTLIAEAAVSACPEFSWTKK</sequence>
<dbReference type="InterPro" id="IPR052517">
    <property type="entry name" value="GlcG_carb_metab_protein"/>
</dbReference>
<accession>A0A928KTL4</accession>
<dbReference type="InterPro" id="IPR005624">
    <property type="entry name" value="PduO/GlcC-like"/>
</dbReference>
<dbReference type="PANTHER" id="PTHR34309">
    <property type="entry name" value="SLR1406 PROTEIN"/>
    <property type="match status" value="1"/>
</dbReference>
<comment type="caution">
    <text evidence="1">The sequence shown here is derived from an EMBL/GenBank/DDBJ whole genome shotgun (WGS) entry which is preliminary data.</text>
</comment>
<proteinExistence type="predicted"/>
<dbReference type="Pfam" id="PF03928">
    <property type="entry name" value="HbpS-like"/>
    <property type="match status" value="1"/>
</dbReference>
<gene>
    <name evidence="1" type="ORF">E7512_03780</name>
</gene>
<name>A0A928KTL4_9FIRM</name>
<organism evidence="1 2">
    <name type="scientific">Faecalispora sporosphaeroides</name>
    <dbReference type="NCBI Taxonomy" id="1549"/>
    <lineage>
        <taxon>Bacteria</taxon>
        <taxon>Bacillati</taxon>
        <taxon>Bacillota</taxon>
        <taxon>Clostridia</taxon>
        <taxon>Eubacteriales</taxon>
        <taxon>Oscillospiraceae</taxon>
        <taxon>Faecalispora</taxon>
    </lineage>
</organism>
<dbReference type="PANTHER" id="PTHR34309:SF1">
    <property type="entry name" value="PROTEIN GLCG"/>
    <property type="match status" value="1"/>
</dbReference>
<dbReference type="SUPFAM" id="SSF143744">
    <property type="entry name" value="GlcG-like"/>
    <property type="match status" value="1"/>
</dbReference>